<feature type="compositionally biased region" description="Polar residues" evidence="1">
    <location>
        <begin position="237"/>
        <end position="247"/>
    </location>
</feature>
<keyword evidence="3" id="KW-1185">Reference proteome</keyword>
<feature type="compositionally biased region" description="Pro residues" evidence="1">
    <location>
        <begin position="253"/>
        <end position="264"/>
    </location>
</feature>
<name>A0A9P8TUS6_9HYPO</name>
<comment type="caution">
    <text evidence="2">The sequence shown here is derived from an EMBL/GenBank/DDBJ whole genome shotgun (WGS) entry which is preliminary data.</text>
</comment>
<evidence type="ECO:0000313" key="3">
    <source>
        <dbReference type="Proteomes" id="UP000827724"/>
    </source>
</evidence>
<evidence type="ECO:0000313" key="2">
    <source>
        <dbReference type="EMBL" id="KAH6605824.1"/>
    </source>
</evidence>
<feature type="region of interest" description="Disordered" evidence="1">
    <location>
        <begin position="27"/>
        <end position="57"/>
    </location>
</feature>
<dbReference type="OrthoDB" id="3532430at2759"/>
<evidence type="ECO:0000256" key="1">
    <source>
        <dbReference type="SAM" id="MobiDB-lite"/>
    </source>
</evidence>
<feature type="region of interest" description="Disordered" evidence="1">
    <location>
        <begin position="237"/>
        <end position="274"/>
    </location>
</feature>
<proteinExistence type="predicted"/>
<feature type="compositionally biased region" description="Polar residues" evidence="1">
    <location>
        <begin position="87"/>
        <end position="101"/>
    </location>
</feature>
<dbReference type="Proteomes" id="UP000827724">
    <property type="component" value="Unassembled WGS sequence"/>
</dbReference>
<dbReference type="AlphaFoldDB" id="A0A9P8TUS6"/>
<reference evidence="2" key="1">
    <citation type="submission" date="2021-08" db="EMBL/GenBank/DDBJ databases">
        <title>Chromosome-Level Trichoderma cornu-damae using Hi-C Data.</title>
        <authorList>
            <person name="Kim C.S."/>
        </authorList>
    </citation>
    <scope>NUCLEOTIDE SEQUENCE</scope>
    <source>
        <strain evidence="2">KA19-0412C</strain>
    </source>
</reference>
<sequence>MKDLDLPIALRRGRRCSSRIIIKSEERPAVSAAPRTPHGRKKGVRYSDTGPSVASSGLTPMVRRTCIATPKGRRLVDSIRSAGGSRLASSTTTQGSTQRADNQPACLDLRQTVDGRIERRMRRNGLRDMLYKIEQEKRRKEQSARAQIAMLEAEITARDAEIYELQNATAIVDTDRIWDLEQQIGELKDELATRRSLAKEDATQRYSWAKASNDALTEGLMDLARDGDHCGDTAVLQSQASTSTPSRARSPFLTPPSTSPPMPASPCSRGVSPTAASHADIQAHFLDSDTKRLEEEIASLRFKVHKLTTSLDSYNALGARISDALSNGPPEGARAEAFFPLEAIEDQVQLLLQTMSDRAAAVTHLTAAIGELGFPGSDAGEMISSLASGFRAARLELEYLTPGEITLPLASRGAEVLDLLLARLRAWARKAKEDEDSIDEYHAIEQSLRRQLDSRTSVTEELNGKIAEAYRMLDGKGNRIRELEVGNDRLKGAADGYVRDIAELEQPVERVESEHRESTGSRPRTPPSPSWRLRWRRAVAQTAELRDEIDSGQ</sequence>
<feature type="region of interest" description="Disordered" evidence="1">
    <location>
        <begin position="79"/>
        <end position="103"/>
    </location>
</feature>
<dbReference type="EMBL" id="JAIWOZ010000004">
    <property type="protein sequence ID" value="KAH6605824.1"/>
    <property type="molecule type" value="Genomic_DNA"/>
</dbReference>
<gene>
    <name evidence="2" type="ORF">Trco_004977</name>
</gene>
<organism evidence="2 3">
    <name type="scientific">Trichoderma cornu-damae</name>
    <dbReference type="NCBI Taxonomy" id="654480"/>
    <lineage>
        <taxon>Eukaryota</taxon>
        <taxon>Fungi</taxon>
        <taxon>Dikarya</taxon>
        <taxon>Ascomycota</taxon>
        <taxon>Pezizomycotina</taxon>
        <taxon>Sordariomycetes</taxon>
        <taxon>Hypocreomycetidae</taxon>
        <taxon>Hypocreales</taxon>
        <taxon>Hypocreaceae</taxon>
        <taxon>Trichoderma</taxon>
    </lineage>
</organism>
<feature type="compositionally biased region" description="Basic and acidic residues" evidence="1">
    <location>
        <begin position="506"/>
        <end position="519"/>
    </location>
</feature>
<protein>
    <submittedName>
        <fullName evidence="2">Glycolipid 2-alpha-mannosyltransferase</fullName>
    </submittedName>
</protein>
<accession>A0A9P8TUS6</accession>
<feature type="region of interest" description="Disordered" evidence="1">
    <location>
        <begin position="506"/>
        <end position="533"/>
    </location>
</feature>